<protein>
    <submittedName>
        <fullName evidence="2">Uncharacterized protein</fullName>
    </submittedName>
</protein>
<dbReference type="PANTHER" id="PTHR34287">
    <property type="entry name" value="OS06G0551500 PROTEIN-RELATED"/>
    <property type="match status" value="1"/>
</dbReference>
<name>A0A5J5A1Z0_9ASTE</name>
<dbReference type="PANTHER" id="PTHR34287:SF12">
    <property type="match status" value="1"/>
</dbReference>
<evidence type="ECO:0000313" key="2">
    <source>
        <dbReference type="EMBL" id="KAA8524008.1"/>
    </source>
</evidence>
<evidence type="ECO:0000313" key="3">
    <source>
        <dbReference type="Proteomes" id="UP000325577"/>
    </source>
</evidence>
<dbReference type="EMBL" id="CM018047">
    <property type="protein sequence ID" value="KAA8524008.1"/>
    <property type="molecule type" value="Genomic_DNA"/>
</dbReference>
<organism evidence="2 3">
    <name type="scientific">Nyssa sinensis</name>
    <dbReference type="NCBI Taxonomy" id="561372"/>
    <lineage>
        <taxon>Eukaryota</taxon>
        <taxon>Viridiplantae</taxon>
        <taxon>Streptophyta</taxon>
        <taxon>Embryophyta</taxon>
        <taxon>Tracheophyta</taxon>
        <taxon>Spermatophyta</taxon>
        <taxon>Magnoliopsida</taxon>
        <taxon>eudicotyledons</taxon>
        <taxon>Gunneridae</taxon>
        <taxon>Pentapetalae</taxon>
        <taxon>asterids</taxon>
        <taxon>Cornales</taxon>
        <taxon>Nyssaceae</taxon>
        <taxon>Nyssa</taxon>
    </lineage>
</organism>
<feature type="region of interest" description="Disordered" evidence="1">
    <location>
        <begin position="1"/>
        <end position="23"/>
    </location>
</feature>
<accession>A0A5J5A1Z0</accession>
<evidence type="ECO:0000256" key="1">
    <source>
        <dbReference type="SAM" id="MobiDB-lite"/>
    </source>
</evidence>
<keyword evidence="3" id="KW-1185">Reference proteome</keyword>
<dbReference type="AlphaFoldDB" id="A0A5J5A1Z0"/>
<gene>
    <name evidence="2" type="ORF">F0562_010561</name>
</gene>
<dbReference type="OrthoDB" id="686565at2759"/>
<proteinExistence type="predicted"/>
<dbReference type="Proteomes" id="UP000325577">
    <property type="component" value="Linkage Group LG4"/>
</dbReference>
<reference evidence="2 3" key="1">
    <citation type="submission" date="2019-09" db="EMBL/GenBank/DDBJ databases">
        <title>A chromosome-level genome assembly of the Chinese tupelo Nyssa sinensis.</title>
        <authorList>
            <person name="Yang X."/>
            <person name="Kang M."/>
            <person name="Yang Y."/>
            <person name="Xiong H."/>
            <person name="Wang M."/>
            <person name="Zhang Z."/>
            <person name="Wang Z."/>
            <person name="Wu H."/>
            <person name="Ma T."/>
            <person name="Liu J."/>
            <person name="Xi Z."/>
        </authorList>
    </citation>
    <scope>NUCLEOTIDE SEQUENCE [LARGE SCALE GENOMIC DNA]</scope>
    <source>
        <strain evidence="2">J267</strain>
        <tissue evidence="2">Leaf</tissue>
    </source>
</reference>
<sequence>MAISISEDSSPSSLSQASSPTSPTTVQLVSKTLSDRLLGKYFDALEFDFDYEQSGLWSPPIPRRVFLTSPGNICSNGEMLKKLKNAKAASWFKKLILCFNALWCS</sequence>